<dbReference type="AlphaFoldDB" id="A0A2H0NDD2"/>
<protein>
    <submittedName>
        <fullName evidence="1">Uncharacterized protein</fullName>
    </submittedName>
</protein>
<sequence length="95" mass="11093">MAKILIEQICIFVALPASEQGVEGFKGRKRLAREPKRSPAALFVRTEPNRKIAYHFLFCARRFFNFLKERAIFLRGSAVWRHGGGAERMDFFRNF</sequence>
<proteinExistence type="predicted"/>
<organism evidence="1 2">
    <name type="scientific">Candidatus Komeilibacteria bacterium CG11_big_fil_rev_8_21_14_0_20_36_20</name>
    <dbReference type="NCBI Taxonomy" id="1974477"/>
    <lineage>
        <taxon>Bacteria</taxon>
        <taxon>Candidatus Komeiliibacteriota</taxon>
    </lineage>
</organism>
<gene>
    <name evidence="1" type="ORF">COV55_05175</name>
</gene>
<reference evidence="1 2" key="1">
    <citation type="submission" date="2017-09" db="EMBL/GenBank/DDBJ databases">
        <title>Depth-based differentiation of microbial function through sediment-hosted aquifers and enrichment of novel symbionts in the deep terrestrial subsurface.</title>
        <authorList>
            <person name="Probst A.J."/>
            <person name="Ladd B."/>
            <person name="Jarett J.K."/>
            <person name="Geller-Mcgrath D.E."/>
            <person name="Sieber C.M."/>
            <person name="Emerson J.B."/>
            <person name="Anantharaman K."/>
            <person name="Thomas B.C."/>
            <person name="Malmstrom R."/>
            <person name="Stieglmeier M."/>
            <person name="Klingl A."/>
            <person name="Woyke T."/>
            <person name="Ryan C.M."/>
            <person name="Banfield J.F."/>
        </authorList>
    </citation>
    <scope>NUCLEOTIDE SEQUENCE [LARGE SCALE GENOMIC DNA]</scope>
    <source>
        <strain evidence="1">CG11_big_fil_rev_8_21_14_0_20_36_20</strain>
    </source>
</reference>
<evidence type="ECO:0000313" key="2">
    <source>
        <dbReference type="Proteomes" id="UP000230564"/>
    </source>
</evidence>
<dbReference type="EMBL" id="PCWQ01000023">
    <property type="protein sequence ID" value="PIR06086.1"/>
    <property type="molecule type" value="Genomic_DNA"/>
</dbReference>
<name>A0A2H0NDD2_9BACT</name>
<accession>A0A2H0NDD2</accession>
<comment type="caution">
    <text evidence="1">The sequence shown here is derived from an EMBL/GenBank/DDBJ whole genome shotgun (WGS) entry which is preliminary data.</text>
</comment>
<dbReference type="Proteomes" id="UP000230564">
    <property type="component" value="Unassembled WGS sequence"/>
</dbReference>
<evidence type="ECO:0000313" key="1">
    <source>
        <dbReference type="EMBL" id="PIR06086.1"/>
    </source>
</evidence>